<feature type="domain" description="Protein kinase" evidence="1">
    <location>
        <begin position="146"/>
        <end position="390"/>
    </location>
</feature>
<dbReference type="Gene3D" id="1.10.510.10">
    <property type="entry name" value="Transferase(Phosphotransferase) domain 1"/>
    <property type="match status" value="1"/>
</dbReference>
<sequence>MQNPEYTIDRMTKLDDDNILIRSRFRGRVFDIEFGPNDLHDPASPTGSQPFEQQYLDALQHSFGDDESAEASEADEDDAATDFSECSGRFDTAASPMSSECGCEEDPVIAFAVGPFLTHRTFETFAPESSTPCLNTLQDVLHPPLLSFTLRVVGGHLVPISRSPEKMETADPPWATVWKSEHWLEYPHVEAKDITLAQTSQTSSNTNLVMFNNRICWFKPVLDYVDSPPYIREIDILSKLSRENLSHRLRCPQIEAIVLDDKDGNRGFINGLILSAIYPNRGTIADRVNGPEGLSLPMALCERWYRDIEDMVHLLHEKDFVWGDVSPNNMVIDANENVCMIDFGGGYTEGWVDEEDRETKKGDLEGLKRIKEYLLDNDRTGNARVNCLEQ</sequence>
<dbReference type="GeneID" id="25302428"/>
<dbReference type="SUPFAM" id="SSF56112">
    <property type="entry name" value="Protein kinase-like (PK-like)"/>
    <property type="match status" value="1"/>
</dbReference>
<organism evidence="2 3">
    <name type="scientific">Fonsecaea pedrosoi CBS 271.37</name>
    <dbReference type="NCBI Taxonomy" id="1442368"/>
    <lineage>
        <taxon>Eukaryota</taxon>
        <taxon>Fungi</taxon>
        <taxon>Dikarya</taxon>
        <taxon>Ascomycota</taxon>
        <taxon>Pezizomycotina</taxon>
        <taxon>Eurotiomycetes</taxon>
        <taxon>Chaetothyriomycetidae</taxon>
        <taxon>Chaetothyriales</taxon>
        <taxon>Herpotrichiellaceae</taxon>
        <taxon>Fonsecaea</taxon>
    </lineage>
</organism>
<dbReference type="RefSeq" id="XP_013287500.1">
    <property type="nucleotide sequence ID" value="XM_013432046.1"/>
</dbReference>
<dbReference type="STRING" id="1442368.A0A0D2FAK8"/>
<evidence type="ECO:0000259" key="1">
    <source>
        <dbReference type="PROSITE" id="PS50011"/>
    </source>
</evidence>
<dbReference type="HOGENOM" id="CLU_035264_1_1_1"/>
<dbReference type="OrthoDB" id="4062651at2759"/>
<reference evidence="2 3" key="1">
    <citation type="submission" date="2015-01" db="EMBL/GenBank/DDBJ databases">
        <title>The Genome Sequence of Fonsecaea pedrosoi CBS 271.37.</title>
        <authorList>
            <consortium name="The Broad Institute Genomics Platform"/>
            <person name="Cuomo C."/>
            <person name="de Hoog S."/>
            <person name="Gorbushina A."/>
            <person name="Stielow B."/>
            <person name="Teixiera M."/>
            <person name="Abouelleil A."/>
            <person name="Chapman S.B."/>
            <person name="Priest M."/>
            <person name="Young S.K."/>
            <person name="Wortman J."/>
            <person name="Nusbaum C."/>
            <person name="Birren B."/>
        </authorList>
    </citation>
    <scope>NUCLEOTIDE SEQUENCE [LARGE SCALE GENOMIC DNA]</scope>
    <source>
        <strain evidence="2 3">CBS 271.37</strain>
    </source>
</reference>
<dbReference type="Proteomes" id="UP000053029">
    <property type="component" value="Unassembled WGS sequence"/>
</dbReference>
<keyword evidence="3" id="KW-1185">Reference proteome</keyword>
<accession>A0A0D2FAK8</accession>
<dbReference type="AlphaFoldDB" id="A0A0D2FAK8"/>
<dbReference type="InterPro" id="IPR000719">
    <property type="entry name" value="Prot_kinase_dom"/>
</dbReference>
<dbReference type="PROSITE" id="PS50011">
    <property type="entry name" value="PROTEIN_KINASE_DOM"/>
    <property type="match status" value="1"/>
</dbReference>
<gene>
    <name evidence="2" type="ORF">Z517_02938</name>
</gene>
<dbReference type="InterPro" id="IPR011009">
    <property type="entry name" value="Kinase-like_dom_sf"/>
</dbReference>
<name>A0A0D2FAK8_9EURO</name>
<evidence type="ECO:0000313" key="2">
    <source>
        <dbReference type="EMBL" id="KIW83692.1"/>
    </source>
</evidence>
<dbReference type="GO" id="GO:0005524">
    <property type="term" value="F:ATP binding"/>
    <property type="evidence" value="ECO:0007669"/>
    <property type="project" value="InterPro"/>
</dbReference>
<dbReference type="EMBL" id="KN846970">
    <property type="protein sequence ID" value="KIW83692.1"/>
    <property type="molecule type" value="Genomic_DNA"/>
</dbReference>
<evidence type="ECO:0000313" key="3">
    <source>
        <dbReference type="Proteomes" id="UP000053029"/>
    </source>
</evidence>
<dbReference type="GO" id="GO:0004672">
    <property type="term" value="F:protein kinase activity"/>
    <property type="evidence" value="ECO:0007669"/>
    <property type="project" value="InterPro"/>
</dbReference>
<protein>
    <recommendedName>
        <fullName evidence="1">Protein kinase domain-containing protein</fullName>
    </recommendedName>
</protein>
<dbReference type="VEuPathDB" id="FungiDB:Z517_02938"/>
<proteinExistence type="predicted"/>